<dbReference type="UniPathway" id="UPA00659"/>
<dbReference type="RefSeq" id="XP_016228528.1">
    <property type="nucleotide sequence ID" value="XM_016364879.1"/>
</dbReference>
<keyword evidence="10" id="KW-1185">Reference proteome</keyword>
<comment type="subcellular location">
    <subcellularLocation>
        <location evidence="1">Peroxisome</location>
    </subcellularLocation>
</comment>
<evidence type="ECO:0000256" key="7">
    <source>
        <dbReference type="ARBA" id="ARBA00023140"/>
    </source>
</evidence>
<dbReference type="STRING" id="212818.A0A0D1ZST4"/>
<dbReference type="CDD" id="cd06558">
    <property type="entry name" value="crotonase-like"/>
    <property type="match status" value="1"/>
</dbReference>
<keyword evidence="5" id="KW-0007">Acetylation</keyword>
<proteinExistence type="inferred from homology"/>
<dbReference type="GO" id="GO:0051750">
    <property type="term" value="F:delta(3,5)-delta(2,4)-dienoyl-CoA isomerase activity"/>
    <property type="evidence" value="ECO:0007669"/>
    <property type="project" value="TreeGrafter"/>
</dbReference>
<dbReference type="InterPro" id="IPR014748">
    <property type="entry name" value="Enoyl-CoA_hydra_C"/>
</dbReference>
<keyword evidence="6" id="KW-0443">Lipid metabolism</keyword>
<keyword evidence="7" id="KW-0576">Peroxisome</keyword>
<accession>A0A0D1ZST4</accession>
<comment type="pathway">
    <text evidence="2">Lipid metabolism; fatty acid beta-oxidation.</text>
</comment>
<dbReference type="FunFam" id="1.10.12.10:FF:000004">
    <property type="entry name" value="Delta3,5-delta2,4-dienoyl-CoA isomerase"/>
    <property type="match status" value="1"/>
</dbReference>
<dbReference type="Gene3D" id="1.10.12.10">
    <property type="entry name" value="Lyase 2-enoyl-coa Hydratase, Chain A, domain 2"/>
    <property type="match status" value="1"/>
</dbReference>
<dbReference type="PANTHER" id="PTHR43149:SF1">
    <property type="entry name" value="DELTA(3,5)-DELTA(2,4)-DIENOYL-COA ISOMERASE, MITOCHONDRIAL"/>
    <property type="match status" value="1"/>
</dbReference>
<protein>
    <submittedName>
        <fullName evidence="9">Uncharacterized protein</fullName>
    </submittedName>
</protein>
<evidence type="ECO:0000256" key="5">
    <source>
        <dbReference type="ARBA" id="ARBA00022990"/>
    </source>
</evidence>
<keyword evidence="4" id="KW-0276">Fatty acid metabolism</keyword>
<dbReference type="GO" id="GO:0005777">
    <property type="term" value="C:peroxisome"/>
    <property type="evidence" value="ECO:0007669"/>
    <property type="project" value="UniProtKB-SubCell"/>
</dbReference>
<evidence type="ECO:0000313" key="9">
    <source>
        <dbReference type="EMBL" id="KIV96954.1"/>
    </source>
</evidence>
<dbReference type="PANTHER" id="PTHR43149">
    <property type="entry name" value="ENOYL-COA HYDRATASE"/>
    <property type="match status" value="1"/>
</dbReference>
<dbReference type="InterPro" id="IPR029045">
    <property type="entry name" value="ClpP/crotonase-like_dom_sf"/>
</dbReference>
<dbReference type="EMBL" id="KN847520">
    <property type="protein sequence ID" value="KIV96954.1"/>
    <property type="molecule type" value="Genomic_DNA"/>
</dbReference>
<dbReference type="FunFam" id="3.90.226.10:FF:000024">
    <property type="entry name" value="Delta3,5-delta2,4-dienoyl-CoA isomerase"/>
    <property type="match status" value="1"/>
</dbReference>
<dbReference type="OMA" id="VGGGCQL"/>
<dbReference type="OrthoDB" id="14970at2759"/>
<keyword evidence="8" id="KW-0413">Isomerase</keyword>
<evidence type="ECO:0000256" key="3">
    <source>
        <dbReference type="ARBA" id="ARBA00005254"/>
    </source>
</evidence>
<dbReference type="GeneID" id="27318609"/>
<name>A0A0D1ZST4_EXOME</name>
<organism evidence="9 10">
    <name type="scientific">Exophiala mesophila</name>
    <name type="common">Black yeast-like fungus</name>
    <dbReference type="NCBI Taxonomy" id="212818"/>
    <lineage>
        <taxon>Eukaryota</taxon>
        <taxon>Fungi</taxon>
        <taxon>Dikarya</taxon>
        <taxon>Ascomycota</taxon>
        <taxon>Pezizomycotina</taxon>
        <taxon>Eurotiomycetes</taxon>
        <taxon>Chaetothyriomycetidae</taxon>
        <taxon>Chaetothyriales</taxon>
        <taxon>Herpotrichiellaceae</taxon>
        <taxon>Exophiala</taxon>
    </lineage>
</organism>
<evidence type="ECO:0000256" key="2">
    <source>
        <dbReference type="ARBA" id="ARBA00005005"/>
    </source>
</evidence>
<gene>
    <name evidence="9" type="ORF">PV10_00764</name>
</gene>
<evidence type="ECO:0000256" key="4">
    <source>
        <dbReference type="ARBA" id="ARBA00022832"/>
    </source>
</evidence>
<dbReference type="Pfam" id="PF00378">
    <property type="entry name" value="ECH_1"/>
    <property type="match status" value="1"/>
</dbReference>
<reference evidence="9 10" key="1">
    <citation type="submission" date="2015-01" db="EMBL/GenBank/DDBJ databases">
        <title>The Genome Sequence of Exophiala mesophila CBS40295.</title>
        <authorList>
            <consortium name="The Broad Institute Genomics Platform"/>
            <person name="Cuomo C."/>
            <person name="de Hoog S."/>
            <person name="Gorbushina A."/>
            <person name="Stielow B."/>
            <person name="Teixiera M."/>
            <person name="Abouelleil A."/>
            <person name="Chapman S.B."/>
            <person name="Priest M."/>
            <person name="Young S.K."/>
            <person name="Wortman J."/>
            <person name="Nusbaum C."/>
            <person name="Birren B."/>
        </authorList>
    </citation>
    <scope>NUCLEOTIDE SEQUENCE [LARGE SCALE GENOMIC DNA]</scope>
    <source>
        <strain evidence="9 10">CBS 40295</strain>
    </source>
</reference>
<dbReference type="SUPFAM" id="SSF52096">
    <property type="entry name" value="ClpP/crotonase"/>
    <property type="match status" value="1"/>
</dbReference>
<dbReference type="InterPro" id="IPR045002">
    <property type="entry name" value="Ech1-like"/>
</dbReference>
<dbReference type="Proteomes" id="UP000054302">
    <property type="component" value="Unassembled WGS sequence"/>
</dbReference>
<dbReference type="GO" id="GO:0005739">
    <property type="term" value="C:mitochondrion"/>
    <property type="evidence" value="ECO:0007669"/>
    <property type="project" value="TreeGrafter"/>
</dbReference>
<dbReference type="Gene3D" id="3.90.226.10">
    <property type="entry name" value="2-enoyl-CoA Hydratase, Chain A, domain 1"/>
    <property type="match status" value="1"/>
</dbReference>
<evidence type="ECO:0000256" key="8">
    <source>
        <dbReference type="ARBA" id="ARBA00023235"/>
    </source>
</evidence>
<evidence type="ECO:0000256" key="6">
    <source>
        <dbReference type="ARBA" id="ARBA00023098"/>
    </source>
</evidence>
<dbReference type="HOGENOM" id="CLU_009834_7_0_1"/>
<dbReference type="InterPro" id="IPR001753">
    <property type="entry name" value="Enoyl-CoA_hydra/iso"/>
</dbReference>
<dbReference type="GO" id="GO:0006635">
    <property type="term" value="P:fatty acid beta-oxidation"/>
    <property type="evidence" value="ECO:0007669"/>
    <property type="project" value="UniProtKB-UniPathway"/>
</dbReference>
<evidence type="ECO:0000313" key="10">
    <source>
        <dbReference type="Proteomes" id="UP000054302"/>
    </source>
</evidence>
<dbReference type="AlphaFoldDB" id="A0A0D1ZST4"/>
<comment type="similarity">
    <text evidence="3">Belongs to the enoyl-CoA hydratase/isomerase family.</text>
</comment>
<evidence type="ECO:0000256" key="1">
    <source>
        <dbReference type="ARBA" id="ARBA00004275"/>
    </source>
</evidence>
<sequence length="282" mass="31078">MSFPQYQYFNVSSPEKWVAHVEINRAEKLNAFSEPMWLEIRRVFENLSDDAAVRSIVFSGSGDKAFCAGLDVDYAATPGSFFNPDSKDKADAARYAARVRRFAYEFQDCISSIERCEKPVICVLHGVSIGLAVDIACCADLRVCTSNVTFAVKEVDIGLAADIGSLTRLPKIVGSYAWVKEVSLTARNFGAQEALRVGFVNSVFQTKAEAMSEALRLAKIMASKSPVAVQGTKNFLDWSRDHDIMTGLRYTAVWNGAAVNTTDIPVAMASMRQKKVPTFEKL</sequence>
<dbReference type="VEuPathDB" id="FungiDB:PV10_00764"/>